<dbReference type="EMBL" id="JADFFK010000013">
    <property type="protein sequence ID" value="MBE9638647.1"/>
    <property type="molecule type" value="Genomic_DNA"/>
</dbReference>
<sequence length="219" mass="22995">MSIDLVISAWESINVAKRKEASRPLQHETPGSGELILIRHAPIAEPGRLCGRTDLPARIAPAPIAALRAALPRPGQLVTSPAQRCRQTSEALWPDIAARPDPLLWEQDFGSQDGLRIADLPDLGPLDGPDLALWTPPGGESFSDLCARVGPALAGYGKAAARIAAPVVLVVHAGVIRAALSQLCAAPHAGLVFEIPTLSVTRLRCGAEGPFSVIEAGRT</sequence>
<dbReference type="SMART" id="SM00855">
    <property type="entry name" value="PGAM"/>
    <property type="match status" value="1"/>
</dbReference>
<evidence type="ECO:0000313" key="2">
    <source>
        <dbReference type="Proteomes" id="UP000607796"/>
    </source>
</evidence>
<comment type="caution">
    <text evidence="1">The sequence shown here is derived from an EMBL/GenBank/DDBJ whole genome shotgun (WGS) entry which is preliminary data.</text>
</comment>
<protein>
    <submittedName>
        <fullName evidence="1">Histidine phosphatase family protein</fullName>
    </submittedName>
</protein>
<dbReference type="Pfam" id="PF00300">
    <property type="entry name" value="His_Phos_1"/>
    <property type="match status" value="1"/>
</dbReference>
<dbReference type="SUPFAM" id="SSF53254">
    <property type="entry name" value="Phosphoglycerate mutase-like"/>
    <property type="match status" value="1"/>
</dbReference>
<dbReference type="Proteomes" id="UP000607796">
    <property type="component" value="Unassembled WGS sequence"/>
</dbReference>
<proteinExistence type="predicted"/>
<name>A0ABR9X5C8_9RHOB</name>
<dbReference type="InterPro" id="IPR029033">
    <property type="entry name" value="His_PPase_superfam"/>
</dbReference>
<evidence type="ECO:0000313" key="1">
    <source>
        <dbReference type="EMBL" id="MBE9638647.1"/>
    </source>
</evidence>
<gene>
    <name evidence="1" type="ORF">IQ782_17460</name>
</gene>
<dbReference type="Gene3D" id="3.40.50.1240">
    <property type="entry name" value="Phosphoglycerate mutase-like"/>
    <property type="match status" value="1"/>
</dbReference>
<keyword evidence="2" id="KW-1185">Reference proteome</keyword>
<organism evidence="1 2">
    <name type="scientific">Salipiger mangrovisoli</name>
    <dbReference type="NCBI Taxonomy" id="2865933"/>
    <lineage>
        <taxon>Bacteria</taxon>
        <taxon>Pseudomonadati</taxon>
        <taxon>Pseudomonadota</taxon>
        <taxon>Alphaproteobacteria</taxon>
        <taxon>Rhodobacterales</taxon>
        <taxon>Roseobacteraceae</taxon>
        <taxon>Salipiger</taxon>
    </lineage>
</organism>
<dbReference type="CDD" id="cd07067">
    <property type="entry name" value="HP_PGM_like"/>
    <property type="match status" value="1"/>
</dbReference>
<reference evidence="1 2" key="1">
    <citation type="journal article" date="2021" name="Int. J. Syst. Evol. Microbiol.">
        <title>Salipiger mangrovisoli sp. nov., isolated from mangrove soil and the proposal for the reclassification of Paraphaeobacter pallidus as Salipiger pallidus comb. nov.</title>
        <authorList>
            <person name="Du J."/>
            <person name="Liu Y."/>
            <person name="Pei T."/>
            <person name="Deng M.R."/>
            <person name="Zhu H."/>
        </authorList>
    </citation>
    <scope>NUCLEOTIDE SEQUENCE [LARGE SCALE GENOMIC DNA]</scope>
    <source>
        <strain evidence="1 2">6D45A</strain>
    </source>
</reference>
<dbReference type="InterPro" id="IPR013078">
    <property type="entry name" value="His_Pase_superF_clade-1"/>
</dbReference>
<accession>A0ABR9X5C8</accession>